<name>A0A964RRQ5_9CLOT</name>
<evidence type="ECO:0000313" key="2">
    <source>
        <dbReference type="Proteomes" id="UP000656077"/>
    </source>
</evidence>
<organism evidence="1 2">
    <name type="scientific">Clostridium chromiireducens</name>
    <dbReference type="NCBI Taxonomy" id="225345"/>
    <lineage>
        <taxon>Bacteria</taxon>
        <taxon>Bacillati</taxon>
        <taxon>Bacillota</taxon>
        <taxon>Clostridia</taxon>
        <taxon>Eubacteriales</taxon>
        <taxon>Clostridiaceae</taxon>
        <taxon>Clostridium</taxon>
    </lineage>
</organism>
<evidence type="ECO:0000313" key="1">
    <source>
        <dbReference type="EMBL" id="MVX66581.1"/>
    </source>
</evidence>
<dbReference type="RefSeq" id="WP_160361125.1">
    <property type="nucleotide sequence ID" value="NZ_WSRQ01000062.1"/>
</dbReference>
<protein>
    <submittedName>
        <fullName evidence="1">Uncharacterized protein</fullName>
    </submittedName>
</protein>
<gene>
    <name evidence="1" type="ORF">GKZ28_23205</name>
</gene>
<dbReference type="AlphaFoldDB" id="A0A964RRQ5"/>
<sequence>MYHSLLEERQIEHREKKTIVAALYEAKIEDKEIIRLLKKYCNINEEEALNIFKNEKFINAPCRELEQYLLLEKGYDYKTSDLFINKHAVRVLVNNPELSKLPPAKLYTVAKEHEEK</sequence>
<proteinExistence type="predicted"/>
<comment type="caution">
    <text evidence="1">The sequence shown here is derived from an EMBL/GenBank/DDBJ whole genome shotgun (WGS) entry which is preliminary data.</text>
</comment>
<reference evidence="1" key="1">
    <citation type="submission" date="2019-12" db="EMBL/GenBank/DDBJ databases">
        <title>Microbes associate with the intestines of laboratory mice.</title>
        <authorList>
            <person name="Navarre W."/>
            <person name="Wong E."/>
        </authorList>
    </citation>
    <scope>NUCLEOTIDE SEQUENCE</scope>
    <source>
        <strain evidence="1">NM79_F5</strain>
    </source>
</reference>
<dbReference type="EMBL" id="WSRQ01000062">
    <property type="protein sequence ID" value="MVX66581.1"/>
    <property type="molecule type" value="Genomic_DNA"/>
</dbReference>
<accession>A0A964RRQ5</accession>
<dbReference type="Proteomes" id="UP000656077">
    <property type="component" value="Unassembled WGS sequence"/>
</dbReference>